<organism evidence="8">
    <name type="scientific">Ganoderma boninense</name>
    <dbReference type="NCBI Taxonomy" id="34458"/>
    <lineage>
        <taxon>Eukaryota</taxon>
        <taxon>Fungi</taxon>
        <taxon>Dikarya</taxon>
        <taxon>Basidiomycota</taxon>
        <taxon>Agaricomycotina</taxon>
        <taxon>Agaricomycetes</taxon>
        <taxon>Polyporales</taxon>
        <taxon>Polyporaceae</taxon>
        <taxon>Ganoderma</taxon>
    </lineage>
</organism>
<feature type="transmembrane region" description="Helical" evidence="6">
    <location>
        <begin position="421"/>
        <end position="439"/>
    </location>
</feature>
<reference evidence="8" key="1">
    <citation type="submission" date="2019-10" db="EMBL/GenBank/DDBJ databases">
        <authorList>
            <person name="Nor Muhammad N."/>
        </authorList>
    </citation>
    <scope>NUCLEOTIDE SEQUENCE</scope>
</reference>
<feature type="transmembrane region" description="Helical" evidence="6">
    <location>
        <begin position="171"/>
        <end position="194"/>
    </location>
</feature>
<feature type="transmembrane region" description="Helical" evidence="6">
    <location>
        <begin position="348"/>
        <end position="371"/>
    </location>
</feature>
<keyword evidence="2 6" id="KW-0812">Transmembrane</keyword>
<dbReference type="Pfam" id="PF07690">
    <property type="entry name" value="MFS_1"/>
    <property type="match status" value="1"/>
</dbReference>
<feature type="transmembrane region" description="Helical" evidence="6">
    <location>
        <begin position="279"/>
        <end position="300"/>
    </location>
</feature>
<feature type="transmembrane region" description="Helical" evidence="6">
    <location>
        <begin position="239"/>
        <end position="259"/>
    </location>
</feature>
<feature type="compositionally biased region" description="Polar residues" evidence="5">
    <location>
        <begin position="1"/>
        <end position="11"/>
    </location>
</feature>
<dbReference type="AlphaFoldDB" id="A0A5K1JRY3"/>
<evidence type="ECO:0000256" key="6">
    <source>
        <dbReference type="SAM" id="Phobius"/>
    </source>
</evidence>
<feature type="transmembrane region" description="Helical" evidence="6">
    <location>
        <begin position="206"/>
        <end position="227"/>
    </location>
</feature>
<dbReference type="InterPro" id="IPR036259">
    <property type="entry name" value="MFS_trans_sf"/>
</dbReference>
<evidence type="ECO:0000256" key="5">
    <source>
        <dbReference type="SAM" id="MobiDB-lite"/>
    </source>
</evidence>
<evidence type="ECO:0000313" key="8">
    <source>
        <dbReference type="EMBL" id="VWO94113.1"/>
    </source>
</evidence>
<comment type="subcellular location">
    <subcellularLocation>
        <location evidence="1">Membrane</location>
        <topology evidence="1">Multi-pass membrane protein</topology>
    </subcellularLocation>
</comment>
<dbReference type="PANTHER" id="PTHR23501:SF102">
    <property type="entry name" value="DRUG TRANSPORTER, PUTATIVE (AFU_ORTHOLOGUE AFUA_3G08530)-RELATED"/>
    <property type="match status" value="1"/>
</dbReference>
<proteinExistence type="predicted"/>
<evidence type="ECO:0000256" key="1">
    <source>
        <dbReference type="ARBA" id="ARBA00004141"/>
    </source>
</evidence>
<name>A0A5K1JRY3_9APHY</name>
<feature type="transmembrane region" description="Helical" evidence="6">
    <location>
        <begin position="480"/>
        <end position="506"/>
    </location>
</feature>
<dbReference type="InterPro" id="IPR011701">
    <property type="entry name" value="MFS"/>
</dbReference>
<dbReference type="PANTHER" id="PTHR23501">
    <property type="entry name" value="MAJOR FACILITATOR SUPERFAMILY"/>
    <property type="match status" value="1"/>
</dbReference>
<dbReference type="InterPro" id="IPR020846">
    <property type="entry name" value="MFS_dom"/>
</dbReference>
<dbReference type="SUPFAM" id="SSF103473">
    <property type="entry name" value="MFS general substrate transporter"/>
    <property type="match status" value="1"/>
</dbReference>
<evidence type="ECO:0000256" key="2">
    <source>
        <dbReference type="ARBA" id="ARBA00022692"/>
    </source>
</evidence>
<sequence>MTHSLVCSASPSEKDGVLPMSNSASSVSGCSSQTSASRASFDSSRATSECSSPTVAPTPTPKTVSSDTLVAYDARKGSRPSTARLAVTHAGAALTLFLATTDATIVSTTLPTITNEFNANQAEYTWVCVTYMLTQTAFQPLYGKLSDLIDGLAFVDSSTDLSHGLPKTITWLILARAIAGVGGGGIVSLVWTITSEIVDVRNQAKWSQALSLTWACSAVAGPLLGGVFSETSGSLNWRWAFYINLPICAFAFVVLWLSLRHTYVGDARQVSWSHFGRTFDFIGLLLFMGGSCGIVIGFNFATQMGWASASTLVLIITGIVVLLLGGVYEVRTKRDALFPPIAFKDRTIMITLVVTFLHNLAFNAGTFYLALYFQAVNGMSPLEAGMTMLPYSLGSSLASMPTAWLIGYYQRRSLDTSCQKYIICSGLAVSSVGFGLMMLMSDASPRSTQVGFPLIAGVGLGMLFHAPYQVFTRALRRQDVAAGTSAFFLVRFTGATVGLAVAGAVFRGQLSETLPAGVSASSVLESLDVLQSRSDWPAILRALTLAIKVRVPAFREIPPD</sequence>
<dbReference type="Gene3D" id="1.20.1250.20">
    <property type="entry name" value="MFS general substrate transporter like domains"/>
    <property type="match status" value="1"/>
</dbReference>
<protein>
    <submittedName>
        <fullName evidence="8">Major facilitator superfamily transporter</fullName>
    </submittedName>
</protein>
<dbReference type="Gene3D" id="1.20.1720.10">
    <property type="entry name" value="Multidrug resistance protein D"/>
    <property type="match status" value="1"/>
</dbReference>
<feature type="domain" description="Major facilitator superfamily (MFS) profile" evidence="7">
    <location>
        <begin position="88"/>
        <end position="534"/>
    </location>
</feature>
<dbReference type="GO" id="GO:0005886">
    <property type="term" value="C:plasma membrane"/>
    <property type="evidence" value="ECO:0007669"/>
    <property type="project" value="TreeGrafter"/>
</dbReference>
<accession>A0A5K1JRY3</accession>
<feature type="transmembrane region" description="Helical" evidence="6">
    <location>
        <begin position="391"/>
        <end position="409"/>
    </location>
</feature>
<feature type="transmembrane region" description="Helical" evidence="6">
    <location>
        <begin position="451"/>
        <end position="468"/>
    </location>
</feature>
<feature type="region of interest" description="Disordered" evidence="5">
    <location>
        <begin position="1"/>
        <end position="67"/>
    </location>
</feature>
<feature type="compositionally biased region" description="Low complexity" evidence="5">
    <location>
        <begin position="21"/>
        <end position="66"/>
    </location>
</feature>
<gene>
    <name evidence="8" type="primary">A4ZGP3</name>
</gene>
<evidence type="ECO:0000256" key="3">
    <source>
        <dbReference type="ARBA" id="ARBA00022989"/>
    </source>
</evidence>
<keyword evidence="3 6" id="KW-1133">Transmembrane helix</keyword>
<dbReference type="PROSITE" id="PS50850">
    <property type="entry name" value="MFS"/>
    <property type="match status" value="1"/>
</dbReference>
<feature type="transmembrane region" description="Helical" evidence="6">
    <location>
        <begin position="306"/>
        <end position="328"/>
    </location>
</feature>
<dbReference type="GO" id="GO:0022857">
    <property type="term" value="F:transmembrane transporter activity"/>
    <property type="evidence" value="ECO:0007669"/>
    <property type="project" value="InterPro"/>
</dbReference>
<evidence type="ECO:0000256" key="4">
    <source>
        <dbReference type="ARBA" id="ARBA00023136"/>
    </source>
</evidence>
<evidence type="ECO:0000259" key="7">
    <source>
        <dbReference type="PROSITE" id="PS50850"/>
    </source>
</evidence>
<dbReference type="EMBL" id="LR723778">
    <property type="protein sequence ID" value="VWO94113.1"/>
    <property type="molecule type" value="Genomic_DNA"/>
</dbReference>
<keyword evidence="4 6" id="KW-0472">Membrane</keyword>